<comment type="subcellular location">
    <subcellularLocation>
        <location evidence="2">Peroxisome matrix</location>
    </subcellularLocation>
</comment>
<keyword evidence="9" id="KW-1185">Reference proteome</keyword>
<comment type="caution">
    <text evidence="8">The sequence shown here is derived from an EMBL/GenBank/DDBJ whole genome shotgun (WGS) entry which is preliminary data.</text>
</comment>
<dbReference type="GO" id="GO:0003884">
    <property type="term" value="F:D-amino-acid oxidase activity"/>
    <property type="evidence" value="ECO:0007669"/>
    <property type="project" value="InterPro"/>
</dbReference>
<dbReference type="EMBL" id="JAWDGP010002811">
    <property type="protein sequence ID" value="KAK3779785.1"/>
    <property type="molecule type" value="Genomic_DNA"/>
</dbReference>
<dbReference type="AlphaFoldDB" id="A0AAE1A2B2"/>
<dbReference type="Proteomes" id="UP001283361">
    <property type="component" value="Unassembled WGS sequence"/>
</dbReference>
<reference evidence="8" key="1">
    <citation type="journal article" date="2023" name="G3 (Bethesda)">
        <title>A reference genome for the long-term kleptoplast-retaining sea slug Elysia crispata morphotype clarki.</title>
        <authorList>
            <person name="Eastman K.E."/>
            <person name="Pendleton A.L."/>
            <person name="Shaikh M.A."/>
            <person name="Suttiyut T."/>
            <person name="Ogas R."/>
            <person name="Tomko P."/>
            <person name="Gavelis G."/>
            <person name="Widhalm J.R."/>
            <person name="Wisecaver J.H."/>
        </authorList>
    </citation>
    <scope>NUCLEOTIDE SEQUENCE</scope>
    <source>
        <strain evidence="8">ECLA1</strain>
    </source>
</reference>
<organism evidence="8 9">
    <name type="scientific">Elysia crispata</name>
    <name type="common">lettuce slug</name>
    <dbReference type="NCBI Taxonomy" id="231223"/>
    <lineage>
        <taxon>Eukaryota</taxon>
        <taxon>Metazoa</taxon>
        <taxon>Spiralia</taxon>
        <taxon>Lophotrochozoa</taxon>
        <taxon>Mollusca</taxon>
        <taxon>Gastropoda</taxon>
        <taxon>Heterobranchia</taxon>
        <taxon>Euthyneura</taxon>
        <taxon>Panpulmonata</taxon>
        <taxon>Sacoglossa</taxon>
        <taxon>Placobranchoidea</taxon>
        <taxon>Plakobranchidae</taxon>
        <taxon>Elysia</taxon>
    </lineage>
</organism>
<keyword evidence="4" id="KW-0285">Flavoprotein</keyword>
<evidence type="ECO:0000256" key="4">
    <source>
        <dbReference type="ARBA" id="ARBA00022630"/>
    </source>
</evidence>
<evidence type="ECO:0000256" key="6">
    <source>
        <dbReference type="ARBA" id="ARBA00023002"/>
    </source>
</evidence>
<evidence type="ECO:0000256" key="1">
    <source>
        <dbReference type="ARBA" id="ARBA00001974"/>
    </source>
</evidence>
<dbReference type="PANTHER" id="PTHR11530">
    <property type="entry name" value="D-AMINO ACID OXIDASE"/>
    <property type="match status" value="1"/>
</dbReference>
<evidence type="ECO:0000259" key="7">
    <source>
        <dbReference type="Pfam" id="PF01266"/>
    </source>
</evidence>
<sequence length="223" mass="24595">MVNVQKVPAQLQTIFHKFYKHGCMVTTAVIEGAKYLPWLTDRFIAGGGRVVQKSVESFDELCGDHDLVLNCAGLGAGQLASDPKVHPVRGHIVRVSAPWLTYFINTDDTHYFIPHSESAVVGGTLQPGRYDLGPEPEESRRIMREMEERLPPLKGAKVLHDWIGLRPARHSVRLEAQTLNCKGKQLKVVHNYGHGAYGVSLSWGTALQAAQLAQHSLGVTSKL</sequence>
<dbReference type="GO" id="GO:0019478">
    <property type="term" value="P:D-amino acid catabolic process"/>
    <property type="evidence" value="ECO:0007669"/>
    <property type="project" value="TreeGrafter"/>
</dbReference>
<dbReference type="InterPro" id="IPR006181">
    <property type="entry name" value="D-amino_acid_oxidase_CS"/>
</dbReference>
<evidence type="ECO:0000313" key="9">
    <source>
        <dbReference type="Proteomes" id="UP001283361"/>
    </source>
</evidence>
<dbReference type="Pfam" id="PF01266">
    <property type="entry name" value="DAO"/>
    <property type="match status" value="1"/>
</dbReference>
<dbReference type="PANTHER" id="PTHR11530:SF11">
    <property type="entry name" value="D-ASPARTATE OXIDASE"/>
    <property type="match status" value="1"/>
</dbReference>
<comment type="similarity">
    <text evidence="3">Belongs to the DAMOX/DASOX family.</text>
</comment>
<accession>A0AAE1A2B2</accession>
<dbReference type="GO" id="GO:0005782">
    <property type="term" value="C:peroxisomal matrix"/>
    <property type="evidence" value="ECO:0007669"/>
    <property type="project" value="UniProtKB-SubCell"/>
</dbReference>
<comment type="cofactor">
    <cofactor evidence="1">
        <name>FAD</name>
        <dbReference type="ChEBI" id="CHEBI:57692"/>
    </cofactor>
</comment>
<dbReference type="Gene3D" id="3.40.50.720">
    <property type="entry name" value="NAD(P)-binding Rossmann-like Domain"/>
    <property type="match status" value="1"/>
</dbReference>
<dbReference type="GO" id="GO:0071949">
    <property type="term" value="F:FAD binding"/>
    <property type="evidence" value="ECO:0007669"/>
    <property type="project" value="InterPro"/>
</dbReference>
<evidence type="ECO:0000256" key="3">
    <source>
        <dbReference type="ARBA" id="ARBA00006730"/>
    </source>
</evidence>
<name>A0AAE1A2B2_9GAST</name>
<dbReference type="PROSITE" id="PS00677">
    <property type="entry name" value="DAO"/>
    <property type="match status" value="1"/>
</dbReference>
<protein>
    <recommendedName>
        <fullName evidence="7">FAD dependent oxidoreductase domain-containing protein</fullName>
    </recommendedName>
</protein>
<evidence type="ECO:0000313" key="8">
    <source>
        <dbReference type="EMBL" id="KAK3779785.1"/>
    </source>
</evidence>
<keyword evidence="6" id="KW-0560">Oxidoreductase</keyword>
<dbReference type="InterPro" id="IPR023209">
    <property type="entry name" value="DAO"/>
</dbReference>
<evidence type="ECO:0000256" key="5">
    <source>
        <dbReference type="ARBA" id="ARBA00022827"/>
    </source>
</evidence>
<dbReference type="Gene3D" id="3.30.9.10">
    <property type="entry name" value="D-Amino Acid Oxidase, subunit A, domain 2"/>
    <property type="match status" value="1"/>
</dbReference>
<feature type="domain" description="FAD dependent oxidoreductase" evidence="7">
    <location>
        <begin position="11"/>
        <end position="212"/>
    </location>
</feature>
<evidence type="ECO:0000256" key="2">
    <source>
        <dbReference type="ARBA" id="ARBA00004253"/>
    </source>
</evidence>
<gene>
    <name evidence="8" type="ORF">RRG08_035922</name>
</gene>
<dbReference type="SUPFAM" id="SSF51971">
    <property type="entry name" value="Nucleotide-binding domain"/>
    <property type="match status" value="1"/>
</dbReference>
<dbReference type="InterPro" id="IPR006076">
    <property type="entry name" value="FAD-dep_OxRdtase"/>
</dbReference>
<dbReference type="SUPFAM" id="SSF54373">
    <property type="entry name" value="FAD-linked reductases, C-terminal domain"/>
    <property type="match status" value="1"/>
</dbReference>
<proteinExistence type="inferred from homology"/>
<keyword evidence="5" id="KW-0274">FAD</keyword>